<keyword evidence="5 6" id="KW-0472">Membrane</keyword>
<feature type="transmembrane region" description="Helical" evidence="6">
    <location>
        <begin position="220"/>
        <end position="251"/>
    </location>
</feature>
<evidence type="ECO:0000256" key="6">
    <source>
        <dbReference type="SAM" id="Phobius"/>
    </source>
</evidence>
<feature type="transmembrane region" description="Helical" evidence="6">
    <location>
        <begin position="306"/>
        <end position="339"/>
    </location>
</feature>
<protein>
    <submittedName>
        <fullName evidence="7">AI-2E family transporter</fullName>
    </submittedName>
</protein>
<reference evidence="7" key="1">
    <citation type="submission" date="2020-08" db="EMBL/GenBank/DDBJ databases">
        <title>Paracoccus amoyensis sp. nov., isolated from the surface seawater at coast of Xiamen, Fujian.</title>
        <authorList>
            <person name="Lyu L."/>
        </authorList>
    </citation>
    <scope>NUCLEOTIDE SEQUENCE</scope>
    <source>
        <strain evidence="7">11-3</strain>
    </source>
</reference>
<dbReference type="PANTHER" id="PTHR21716:SF62">
    <property type="entry name" value="TRANSPORT PROTEIN YDBI-RELATED"/>
    <property type="match status" value="1"/>
</dbReference>
<dbReference type="RefSeq" id="WP_187793112.1">
    <property type="nucleotide sequence ID" value="NZ_JACOQL010000002.1"/>
</dbReference>
<keyword evidence="4 6" id="KW-1133">Transmembrane helix</keyword>
<feature type="transmembrane region" description="Helical" evidence="6">
    <location>
        <begin position="70"/>
        <end position="92"/>
    </location>
</feature>
<feature type="transmembrane region" description="Helical" evidence="6">
    <location>
        <begin position="146"/>
        <end position="176"/>
    </location>
</feature>
<dbReference type="GO" id="GO:0055085">
    <property type="term" value="P:transmembrane transport"/>
    <property type="evidence" value="ECO:0007669"/>
    <property type="project" value="TreeGrafter"/>
</dbReference>
<keyword evidence="8" id="KW-1185">Reference proteome</keyword>
<dbReference type="GO" id="GO:0016020">
    <property type="term" value="C:membrane"/>
    <property type="evidence" value="ECO:0007669"/>
    <property type="project" value="UniProtKB-SubCell"/>
</dbReference>
<evidence type="ECO:0000256" key="1">
    <source>
        <dbReference type="ARBA" id="ARBA00004141"/>
    </source>
</evidence>
<dbReference type="InterPro" id="IPR002549">
    <property type="entry name" value="AI-2E-like"/>
</dbReference>
<name>A0A926GDS0_9RHOB</name>
<proteinExistence type="inferred from homology"/>
<evidence type="ECO:0000256" key="2">
    <source>
        <dbReference type="ARBA" id="ARBA00009773"/>
    </source>
</evidence>
<keyword evidence="3 6" id="KW-0812">Transmembrane</keyword>
<feature type="transmembrane region" description="Helical" evidence="6">
    <location>
        <begin position="12"/>
        <end position="32"/>
    </location>
</feature>
<dbReference type="EMBL" id="JACOQL010000002">
    <property type="protein sequence ID" value="MBC9246646.1"/>
    <property type="molecule type" value="Genomic_DNA"/>
</dbReference>
<evidence type="ECO:0000313" key="8">
    <source>
        <dbReference type="Proteomes" id="UP000608594"/>
    </source>
</evidence>
<evidence type="ECO:0000256" key="4">
    <source>
        <dbReference type="ARBA" id="ARBA00022989"/>
    </source>
</evidence>
<evidence type="ECO:0000256" key="5">
    <source>
        <dbReference type="ARBA" id="ARBA00023136"/>
    </source>
</evidence>
<organism evidence="7 8">
    <name type="scientific">Paracoccus amoyensis</name>
    <dbReference type="NCBI Taxonomy" id="2760093"/>
    <lineage>
        <taxon>Bacteria</taxon>
        <taxon>Pseudomonadati</taxon>
        <taxon>Pseudomonadota</taxon>
        <taxon>Alphaproteobacteria</taxon>
        <taxon>Rhodobacterales</taxon>
        <taxon>Paracoccaceae</taxon>
        <taxon>Paracoccus</taxon>
    </lineage>
</organism>
<sequence>MTEPQTPETKPRVPLATILTVFALILVLAAVWKWSPMLLMAFGAILIAIALRGGGALLHRWLGIGLKTGIMITALVAILAGAAVIAYAGPAISTQFRELMRSLPQAWEQVTNWLNNSSAGQFIERQMANAQQNAGARPSAQSLPSVFGYVTGTISTVFGKIANLALMITVAIFLALDAQTYRGGGLRLVPLSYRTRAAEICDEIGRALGRWMAGQALDMAVVALATFLGLWLLGVPLALVLGIIAGLTNIIPVVGPFISGVPAVLFALTQGVDLAVYVAILYIVIQQLEGNLLMPLIQRFAADLPPAMTVLAILAFGSLFGFSGVILATPLLLVSIILVKRVYVEDVLGDRKDD</sequence>
<comment type="subcellular location">
    <subcellularLocation>
        <location evidence="1">Membrane</location>
        <topology evidence="1">Multi-pass membrane protein</topology>
    </subcellularLocation>
</comment>
<gene>
    <name evidence="7" type="ORF">H4P12_07950</name>
</gene>
<dbReference type="Proteomes" id="UP000608594">
    <property type="component" value="Unassembled WGS sequence"/>
</dbReference>
<evidence type="ECO:0000256" key="3">
    <source>
        <dbReference type="ARBA" id="ARBA00022692"/>
    </source>
</evidence>
<dbReference type="AlphaFoldDB" id="A0A926GDS0"/>
<comment type="caution">
    <text evidence="7">The sequence shown here is derived from an EMBL/GenBank/DDBJ whole genome shotgun (WGS) entry which is preliminary data.</text>
</comment>
<accession>A0A926GDS0</accession>
<dbReference type="Pfam" id="PF01594">
    <property type="entry name" value="AI-2E_transport"/>
    <property type="match status" value="1"/>
</dbReference>
<evidence type="ECO:0000313" key="7">
    <source>
        <dbReference type="EMBL" id="MBC9246646.1"/>
    </source>
</evidence>
<feature type="transmembrane region" description="Helical" evidence="6">
    <location>
        <begin position="38"/>
        <end position="58"/>
    </location>
</feature>
<comment type="similarity">
    <text evidence="2">Belongs to the autoinducer-2 exporter (AI-2E) (TC 2.A.86) family.</text>
</comment>
<dbReference type="PANTHER" id="PTHR21716">
    <property type="entry name" value="TRANSMEMBRANE PROTEIN"/>
    <property type="match status" value="1"/>
</dbReference>